<feature type="region of interest" description="Disordered" evidence="1">
    <location>
        <begin position="68"/>
        <end position="114"/>
    </location>
</feature>
<feature type="signal peptide" evidence="2">
    <location>
        <begin position="1"/>
        <end position="22"/>
    </location>
</feature>
<evidence type="ECO:0000256" key="1">
    <source>
        <dbReference type="SAM" id="MobiDB-lite"/>
    </source>
</evidence>
<organism evidence="3 4">
    <name type="scientific">Neisseria dentiae</name>
    <dbReference type="NCBI Taxonomy" id="194197"/>
    <lineage>
        <taxon>Bacteria</taxon>
        <taxon>Pseudomonadati</taxon>
        <taxon>Pseudomonadota</taxon>
        <taxon>Betaproteobacteria</taxon>
        <taxon>Neisseriales</taxon>
        <taxon>Neisseriaceae</taxon>
        <taxon>Neisseria</taxon>
    </lineage>
</organism>
<proteinExistence type="predicted"/>
<feature type="compositionally biased region" description="Pro residues" evidence="1">
    <location>
        <begin position="69"/>
        <end position="80"/>
    </location>
</feature>
<evidence type="ECO:0000313" key="4">
    <source>
        <dbReference type="Proteomes" id="UP000193118"/>
    </source>
</evidence>
<keyword evidence="2" id="KW-0732">Signal</keyword>
<dbReference type="Proteomes" id="UP000193118">
    <property type="component" value="Unassembled WGS sequence"/>
</dbReference>
<accession>A0A1X3DFC7</accession>
<dbReference type="EMBL" id="MTBO01000004">
    <property type="protein sequence ID" value="OSI18187.1"/>
    <property type="molecule type" value="Genomic_DNA"/>
</dbReference>
<dbReference type="GeneID" id="94581816"/>
<reference evidence="4" key="1">
    <citation type="submission" date="2017-01" db="EMBL/GenBank/DDBJ databases">
        <authorList>
            <person name="Wolfgang W.J."/>
            <person name="Cole J."/>
            <person name="Wroblewski D."/>
            <person name="Mcginnis J."/>
            <person name="Musser K.A."/>
        </authorList>
    </citation>
    <scope>NUCLEOTIDE SEQUENCE [LARGE SCALE GENOMIC DNA]</scope>
    <source>
        <strain evidence="4">DSM 19151</strain>
    </source>
</reference>
<dbReference type="RefSeq" id="WP_176579719.1">
    <property type="nucleotide sequence ID" value="NZ_CAUJPZ010000002.1"/>
</dbReference>
<keyword evidence="4" id="KW-1185">Reference proteome</keyword>
<evidence type="ECO:0000256" key="2">
    <source>
        <dbReference type="SAM" id="SignalP"/>
    </source>
</evidence>
<gene>
    <name evidence="3" type="ORF">BWD09_03105</name>
</gene>
<feature type="chain" id="PRO_5012371869" evidence="2">
    <location>
        <begin position="23"/>
        <end position="114"/>
    </location>
</feature>
<comment type="caution">
    <text evidence="3">The sequence shown here is derived from an EMBL/GenBank/DDBJ whole genome shotgun (WGS) entry which is preliminary data.</text>
</comment>
<dbReference type="AlphaFoldDB" id="A0A1X3DFC7"/>
<name>A0A1X3DFC7_9NEIS</name>
<protein>
    <submittedName>
        <fullName evidence="3">Uncharacterized protein</fullName>
    </submittedName>
</protein>
<feature type="compositionally biased region" description="Low complexity" evidence="1">
    <location>
        <begin position="81"/>
        <end position="102"/>
    </location>
</feature>
<sequence>MMKKTALTFAALAAAAASFASAENMPQTGGEQGAFPGLQEVQYQGVKLSAKKDDRTKFVYVADSVTPAPAAPAAPAPAPVDPMAAPAGEPAPAAAPAEGTPVAPLPQDPAAAQP</sequence>
<evidence type="ECO:0000313" key="3">
    <source>
        <dbReference type="EMBL" id="OSI18187.1"/>
    </source>
</evidence>